<dbReference type="PANTHER" id="PTHR30136:SF35">
    <property type="entry name" value="HTH-TYPE TRANSCRIPTIONAL REGULATOR RV1719"/>
    <property type="match status" value="1"/>
</dbReference>
<dbReference type="PANTHER" id="PTHR30136">
    <property type="entry name" value="HELIX-TURN-HELIX TRANSCRIPTIONAL REGULATOR, ICLR FAMILY"/>
    <property type="match status" value="1"/>
</dbReference>
<dbReference type="STRING" id="472181.SAMN05216271_0335"/>
<dbReference type="GO" id="GO:0003700">
    <property type="term" value="F:DNA-binding transcription factor activity"/>
    <property type="evidence" value="ECO:0007669"/>
    <property type="project" value="TreeGrafter"/>
</dbReference>
<dbReference type="RefSeq" id="WP_157719271.1">
    <property type="nucleotide sequence ID" value="NZ_LT629763.1"/>
</dbReference>
<gene>
    <name evidence="2" type="ORF">SAMN05216271_0335</name>
</gene>
<evidence type="ECO:0000313" key="2">
    <source>
        <dbReference type="EMBL" id="SDR76915.1"/>
    </source>
</evidence>
<protein>
    <submittedName>
        <fullName evidence="2">IclR helix-turn-helix domain-containing protein</fullName>
    </submittedName>
</protein>
<dbReference type="Proteomes" id="UP000243413">
    <property type="component" value="Chromosome I"/>
</dbReference>
<evidence type="ECO:0000259" key="1">
    <source>
        <dbReference type="PROSITE" id="PS51077"/>
    </source>
</evidence>
<dbReference type="OrthoDB" id="9807558at2"/>
<organism evidence="2 3">
    <name type="scientific">Halopseudomonas sabulinigri</name>
    <dbReference type="NCBI Taxonomy" id="472181"/>
    <lineage>
        <taxon>Bacteria</taxon>
        <taxon>Pseudomonadati</taxon>
        <taxon>Pseudomonadota</taxon>
        <taxon>Gammaproteobacteria</taxon>
        <taxon>Pseudomonadales</taxon>
        <taxon>Pseudomonadaceae</taxon>
        <taxon>Halopseudomonas</taxon>
    </lineage>
</organism>
<dbReference type="InterPro" id="IPR036390">
    <property type="entry name" value="WH_DNA-bd_sf"/>
</dbReference>
<dbReference type="EMBL" id="LT629763">
    <property type="protein sequence ID" value="SDR76915.1"/>
    <property type="molecule type" value="Genomic_DNA"/>
</dbReference>
<dbReference type="GO" id="GO:0045892">
    <property type="term" value="P:negative regulation of DNA-templated transcription"/>
    <property type="evidence" value="ECO:0007669"/>
    <property type="project" value="TreeGrafter"/>
</dbReference>
<dbReference type="InterPro" id="IPR050707">
    <property type="entry name" value="HTH_MetabolicPath_Reg"/>
</dbReference>
<accession>A0A1H1LSF8</accession>
<dbReference type="Gene3D" id="1.10.10.10">
    <property type="entry name" value="Winged helix-like DNA-binding domain superfamily/Winged helix DNA-binding domain"/>
    <property type="match status" value="1"/>
</dbReference>
<dbReference type="AlphaFoldDB" id="A0A1H1LSF8"/>
<dbReference type="SMART" id="SM00346">
    <property type="entry name" value="HTH_ICLR"/>
    <property type="match status" value="1"/>
</dbReference>
<proteinExistence type="predicted"/>
<dbReference type="SUPFAM" id="SSF46785">
    <property type="entry name" value="Winged helix' DNA-binding domain"/>
    <property type="match status" value="1"/>
</dbReference>
<evidence type="ECO:0000313" key="3">
    <source>
        <dbReference type="Proteomes" id="UP000243413"/>
    </source>
</evidence>
<name>A0A1H1LSF8_9GAMM</name>
<dbReference type="InterPro" id="IPR005471">
    <property type="entry name" value="Tscrpt_reg_IclR_N"/>
</dbReference>
<dbReference type="GO" id="GO:0003677">
    <property type="term" value="F:DNA binding"/>
    <property type="evidence" value="ECO:0007669"/>
    <property type="project" value="InterPro"/>
</dbReference>
<reference evidence="3" key="1">
    <citation type="submission" date="2016-10" db="EMBL/GenBank/DDBJ databases">
        <authorList>
            <person name="Varghese N."/>
            <person name="Submissions S."/>
        </authorList>
    </citation>
    <scope>NUCLEOTIDE SEQUENCE [LARGE SCALE GENOMIC DNA]</scope>
    <source>
        <strain evidence="3">JCM 14963</strain>
    </source>
</reference>
<dbReference type="InterPro" id="IPR036388">
    <property type="entry name" value="WH-like_DNA-bd_sf"/>
</dbReference>
<sequence>MSEPTPQLRTLSRALDVLELIEASPVPISLSELAKAMDESTPIVFRILQTLEARGYIRRRAEDKRYSHTWRSTGSGAVRRAVILLRSAAGFSVAGSSVEELADRAAIEPAAP</sequence>
<dbReference type="PROSITE" id="PS51077">
    <property type="entry name" value="HTH_ICLR"/>
    <property type="match status" value="1"/>
</dbReference>
<feature type="domain" description="HTH iclR-type" evidence="1">
    <location>
        <begin position="8"/>
        <end position="70"/>
    </location>
</feature>
<dbReference type="Pfam" id="PF09339">
    <property type="entry name" value="HTH_IclR"/>
    <property type="match status" value="1"/>
</dbReference>